<dbReference type="PANTHER" id="PTHR30037:SF4">
    <property type="entry name" value="DNA-3-METHYLADENINE GLYCOSYLASE I"/>
    <property type="match status" value="1"/>
</dbReference>
<organism evidence="3 4">
    <name type="scientific">Thauera aminoaromatica</name>
    <dbReference type="NCBI Taxonomy" id="164330"/>
    <lineage>
        <taxon>Bacteria</taxon>
        <taxon>Pseudomonadati</taxon>
        <taxon>Pseudomonadota</taxon>
        <taxon>Betaproteobacteria</taxon>
        <taxon>Rhodocyclales</taxon>
        <taxon>Zoogloeaceae</taxon>
        <taxon>Thauera</taxon>
    </lineage>
</organism>
<evidence type="ECO:0000313" key="3">
    <source>
        <dbReference type="EMBL" id="TXH90975.1"/>
    </source>
</evidence>
<keyword evidence="2" id="KW-0175">Coiled coil</keyword>
<reference evidence="3 4" key="1">
    <citation type="submission" date="2018-09" db="EMBL/GenBank/DDBJ databases">
        <title>Metagenome Assembled Genomes from an Advanced Water Purification Facility.</title>
        <authorList>
            <person name="Stamps B.W."/>
            <person name="Spear J.R."/>
        </authorList>
    </citation>
    <scope>NUCLEOTIDE SEQUENCE [LARGE SCALE GENOMIC DNA]</scope>
    <source>
        <strain evidence="3">Bin_27_1</strain>
    </source>
</reference>
<dbReference type="GO" id="GO:0006284">
    <property type="term" value="P:base-excision repair"/>
    <property type="evidence" value="ECO:0007669"/>
    <property type="project" value="InterPro"/>
</dbReference>
<keyword evidence="1" id="KW-0862">Zinc</keyword>
<dbReference type="InterPro" id="IPR052891">
    <property type="entry name" value="DNA-3mA_glycosylase"/>
</dbReference>
<dbReference type="InterPro" id="IPR011257">
    <property type="entry name" value="DNA_glycosylase"/>
</dbReference>
<accession>A0A5C7T7K2</accession>
<evidence type="ECO:0000256" key="1">
    <source>
        <dbReference type="PIRSR" id="PIRSR605019-1"/>
    </source>
</evidence>
<feature type="non-terminal residue" evidence="3">
    <location>
        <position position="107"/>
    </location>
</feature>
<protein>
    <submittedName>
        <fullName evidence="3">DNA-3-methyladenine glycosylase I</fullName>
    </submittedName>
</protein>
<dbReference type="GO" id="GO:0008725">
    <property type="term" value="F:DNA-3-methyladenine glycosylase activity"/>
    <property type="evidence" value="ECO:0007669"/>
    <property type="project" value="InterPro"/>
</dbReference>
<dbReference type="InterPro" id="IPR005019">
    <property type="entry name" value="Adenine_glyco"/>
</dbReference>
<comment type="caution">
    <text evidence="3">The sequence shown here is derived from an EMBL/GenBank/DDBJ whole genome shotgun (WGS) entry which is preliminary data.</text>
</comment>
<dbReference type="RefSeq" id="WP_276656863.1">
    <property type="nucleotide sequence ID" value="NZ_SSFD01000042.1"/>
</dbReference>
<dbReference type="Proteomes" id="UP000321192">
    <property type="component" value="Unassembled WGS sequence"/>
</dbReference>
<dbReference type="PANTHER" id="PTHR30037">
    <property type="entry name" value="DNA-3-METHYLADENINE GLYCOSYLASE 1"/>
    <property type="match status" value="1"/>
</dbReference>
<feature type="binding site" evidence="1">
    <location>
        <position position="18"/>
    </location>
    <ligand>
        <name>Zn(2+)</name>
        <dbReference type="ChEBI" id="CHEBI:29105"/>
    </ligand>
</feature>
<dbReference type="Pfam" id="PF03352">
    <property type="entry name" value="Adenine_glyco"/>
    <property type="match status" value="1"/>
</dbReference>
<feature type="coiled-coil region" evidence="2">
    <location>
        <begin position="74"/>
        <end position="101"/>
    </location>
</feature>
<dbReference type="SUPFAM" id="SSF48150">
    <property type="entry name" value="DNA-glycosylase"/>
    <property type="match status" value="1"/>
</dbReference>
<proteinExistence type="predicted"/>
<dbReference type="AlphaFoldDB" id="A0A5C7T7K2"/>
<keyword evidence="1" id="KW-0479">Metal-binding</keyword>
<dbReference type="GO" id="GO:0046872">
    <property type="term" value="F:metal ion binding"/>
    <property type="evidence" value="ECO:0007669"/>
    <property type="project" value="UniProtKB-KW"/>
</dbReference>
<dbReference type="EMBL" id="SSFD01000042">
    <property type="protein sequence ID" value="TXH90975.1"/>
    <property type="molecule type" value="Genomic_DNA"/>
</dbReference>
<sequence>MSERCAWCGTDPLYVAYHDTEWGVPNHDDRHLFEMLVLEGAQAGLSWITILRKREHYRRAFDGFDAERVAHEGEAELARRLDDAGNERNRLKIELSGADARATLVAE</sequence>
<name>A0A5C7T7K2_THASP</name>
<feature type="binding site" evidence="1">
    <location>
        <position position="5"/>
    </location>
    <ligand>
        <name>Zn(2+)</name>
        <dbReference type="ChEBI" id="CHEBI:29105"/>
    </ligand>
</feature>
<evidence type="ECO:0000256" key="2">
    <source>
        <dbReference type="SAM" id="Coils"/>
    </source>
</evidence>
<dbReference type="Gene3D" id="1.10.340.30">
    <property type="entry name" value="Hypothetical protein, domain 2"/>
    <property type="match status" value="1"/>
</dbReference>
<evidence type="ECO:0000313" key="4">
    <source>
        <dbReference type="Proteomes" id="UP000321192"/>
    </source>
</evidence>
<gene>
    <name evidence="3" type="ORF">E6Q80_03080</name>
</gene>